<dbReference type="Pfam" id="PF00149">
    <property type="entry name" value="Metallophos"/>
    <property type="match status" value="1"/>
</dbReference>
<sequence length="295" mass="32117">MAHFFTADPHFGHEAVIAHEQRPFASVEAMNEALVSNYAAAMTARDDLWILGDFVHGANVALATMLLERIPGRKHLVRGNHDRSTIAALPGWASVTPYREMVIDRQPLTLCHYPMACWNGSHIDPADGRGSVQLFGHVHGLTRGWWRCVNVAVEVWDWKPASLADIIARSSENCFATPLHEDIFPARRRVISCATCHGAIDRGRGDGGYRWDGPRIVTFRGHPVLERIADWPARGPAPMASAEGTFCSECLEVALAYGDATPGQHYRFAPGVTLDKIASGSASAAGSADDGIKKS</sequence>
<accession>A4X027</accession>
<organism evidence="2">
    <name type="scientific">Cereibacter sphaeroides (strain ATCC 17025 / ATH 2.4.3)</name>
    <name type="common">Rhodobacter sphaeroides</name>
    <dbReference type="NCBI Taxonomy" id="349102"/>
    <lineage>
        <taxon>Bacteria</taxon>
        <taxon>Pseudomonadati</taxon>
        <taxon>Pseudomonadota</taxon>
        <taxon>Alphaproteobacteria</taxon>
        <taxon>Rhodobacterales</taxon>
        <taxon>Paracoccaceae</taxon>
        <taxon>Cereibacter</taxon>
    </lineage>
</organism>
<dbReference type="InterPro" id="IPR004843">
    <property type="entry name" value="Calcineurin-like_PHP"/>
</dbReference>
<keyword evidence="2" id="KW-0614">Plasmid</keyword>
<dbReference type="EMBL" id="CP000663">
    <property type="protein sequence ID" value="ABP72991.1"/>
    <property type="molecule type" value="Genomic_DNA"/>
</dbReference>
<protein>
    <recommendedName>
        <fullName evidence="1">Calcineurin-like phosphoesterase domain-containing protein</fullName>
    </recommendedName>
</protein>
<dbReference type="KEGG" id="rsq:Rsph17025_4140"/>
<dbReference type="SUPFAM" id="SSF56300">
    <property type="entry name" value="Metallo-dependent phosphatases"/>
    <property type="match status" value="1"/>
</dbReference>
<dbReference type="InterPro" id="IPR029052">
    <property type="entry name" value="Metallo-depent_PP-like"/>
</dbReference>
<evidence type="ECO:0000259" key="1">
    <source>
        <dbReference type="Pfam" id="PF00149"/>
    </source>
</evidence>
<gene>
    <name evidence="2" type="ordered locus">Rsph17025_4140</name>
</gene>
<geneLocation type="plasmid" evidence="2">
    <name>pRSPA02</name>
</geneLocation>
<evidence type="ECO:0000313" key="2">
    <source>
        <dbReference type="EMBL" id="ABP72991.1"/>
    </source>
</evidence>
<dbReference type="AlphaFoldDB" id="A4X027"/>
<proteinExistence type="predicted"/>
<reference evidence="2" key="1">
    <citation type="submission" date="2007-04" db="EMBL/GenBank/DDBJ databases">
        <title>Complete sequence of plasmid pRSPA02 of Rhodobacter sphaeroides ATCC 17025.</title>
        <authorList>
            <consortium name="US DOE Joint Genome Institute"/>
            <person name="Copeland A."/>
            <person name="Lucas S."/>
            <person name="Lapidus A."/>
            <person name="Barry K."/>
            <person name="Detter J.C."/>
            <person name="Glavina del Rio T."/>
            <person name="Hammon N."/>
            <person name="Israni S."/>
            <person name="Dalin E."/>
            <person name="Tice H."/>
            <person name="Pitluck S."/>
            <person name="Chertkov O."/>
            <person name="Brettin T."/>
            <person name="Bruce D."/>
            <person name="Han C."/>
            <person name="Schmutz J."/>
            <person name="Larimer F."/>
            <person name="Land M."/>
            <person name="Hauser L."/>
            <person name="Kyrpides N."/>
            <person name="Kim E."/>
            <person name="Richardson P."/>
            <person name="Mackenzie C."/>
            <person name="Choudhary M."/>
            <person name="Donohue T.J."/>
            <person name="Kaplan S."/>
        </authorList>
    </citation>
    <scope>NUCLEOTIDE SEQUENCE [LARGE SCALE GENOMIC DNA]</scope>
    <source>
        <strain evidence="2">ATCC 17025</strain>
        <plasmid evidence="2">pRSPA02</plasmid>
    </source>
</reference>
<name>A4X027_CERS5</name>
<dbReference type="GO" id="GO:0016787">
    <property type="term" value="F:hydrolase activity"/>
    <property type="evidence" value="ECO:0007669"/>
    <property type="project" value="InterPro"/>
</dbReference>
<feature type="domain" description="Calcineurin-like phosphoesterase" evidence="1">
    <location>
        <begin position="5"/>
        <end position="147"/>
    </location>
</feature>
<dbReference type="BioCyc" id="RSPH349102:G1G8M-4274-MONOMER"/>
<dbReference type="Gene3D" id="3.60.21.10">
    <property type="match status" value="1"/>
</dbReference>
<dbReference type="HOGENOM" id="CLU_1022237_0_0_5"/>